<keyword evidence="4" id="KW-1185">Reference proteome</keyword>
<dbReference type="PATRIC" id="fig|701521.8.peg.1553"/>
<feature type="transmembrane region" description="Helical" evidence="2">
    <location>
        <begin position="212"/>
        <end position="229"/>
    </location>
</feature>
<feature type="region of interest" description="Disordered" evidence="1">
    <location>
        <begin position="1"/>
        <end position="31"/>
    </location>
</feature>
<evidence type="ECO:0000313" key="3">
    <source>
        <dbReference type="EMBL" id="AEV95869.1"/>
    </source>
</evidence>
<name>G8PB01_PEDCP</name>
<dbReference type="KEGG" id="pce:PECL_1652"/>
<evidence type="ECO:0000313" key="4">
    <source>
        <dbReference type="Proteomes" id="UP000005444"/>
    </source>
</evidence>
<dbReference type="STRING" id="701521.PECL_1652"/>
<dbReference type="HOGENOM" id="CLU_085977_2_0_9"/>
<dbReference type="SUPFAM" id="SSF158560">
    <property type="entry name" value="BH3980-like"/>
    <property type="match status" value="1"/>
</dbReference>
<keyword evidence="2" id="KW-0812">Transmembrane</keyword>
<evidence type="ECO:0000256" key="1">
    <source>
        <dbReference type="SAM" id="MobiDB-lite"/>
    </source>
</evidence>
<proteinExistence type="predicted"/>
<dbReference type="Pfam" id="PF06570">
    <property type="entry name" value="DUF1129"/>
    <property type="match status" value="1"/>
</dbReference>
<evidence type="ECO:0008006" key="5">
    <source>
        <dbReference type="Google" id="ProtNLM"/>
    </source>
</evidence>
<accession>G8PB01</accession>
<organism evidence="3 4">
    <name type="scientific">Pediococcus claussenii (strain ATCC BAA-344 / DSM 14800 / JCM 18046 / KCTC 3811 / LMG 21948 / P06)</name>
    <dbReference type="NCBI Taxonomy" id="701521"/>
    <lineage>
        <taxon>Bacteria</taxon>
        <taxon>Bacillati</taxon>
        <taxon>Bacillota</taxon>
        <taxon>Bacilli</taxon>
        <taxon>Lactobacillales</taxon>
        <taxon>Lactobacillaceae</taxon>
        <taxon>Pediococcus</taxon>
    </lineage>
</organism>
<dbReference type="EMBL" id="CP003137">
    <property type="protein sequence ID" value="AEV95869.1"/>
    <property type="molecule type" value="Genomic_DNA"/>
</dbReference>
<feature type="transmembrane region" description="Helical" evidence="2">
    <location>
        <begin position="144"/>
        <end position="164"/>
    </location>
</feature>
<sequence>MSDNKPRNADKQEEQVENKEQDTGVTASKTGLTKRNADFMFKLRKEIANSGLNNEKQEEAIHDTEKQLLDGQKSGQTARQIFGTPSERVEEIVRGPKKEAISQNDNYWFRSLDNALIFAALFSAMYAVMSMFQPQTIAKTPGPAGFLAIILTSAVGGLGMGYVYRVLYPDKKAPRPSLWKQIGMTVLAVLVWISCYTLFAALPSSINPLLPPAGYIAIAVVTFGARWYLRRRYGITGGFI</sequence>
<dbReference type="Proteomes" id="UP000005444">
    <property type="component" value="Chromosome"/>
</dbReference>
<protein>
    <recommendedName>
        <fullName evidence="5">Integral membrane protein</fullName>
    </recommendedName>
</protein>
<dbReference type="AlphaFoldDB" id="G8PB01"/>
<feature type="transmembrane region" description="Helical" evidence="2">
    <location>
        <begin position="115"/>
        <end position="132"/>
    </location>
</feature>
<feature type="transmembrane region" description="Helical" evidence="2">
    <location>
        <begin position="185"/>
        <end position="206"/>
    </location>
</feature>
<dbReference type="PIRSF" id="PIRSF033111">
    <property type="entry name" value="UCP033111"/>
    <property type="match status" value="1"/>
</dbReference>
<dbReference type="RefSeq" id="WP_014216063.1">
    <property type="nucleotide sequence ID" value="NC_016605.1"/>
</dbReference>
<gene>
    <name evidence="3" type="ordered locus">PECL_1652</name>
</gene>
<dbReference type="InterPro" id="IPR009214">
    <property type="entry name" value="DUF1129"/>
</dbReference>
<feature type="compositionally biased region" description="Basic and acidic residues" evidence="1">
    <location>
        <begin position="1"/>
        <end position="22"/>
    </location>
</feature>
<evidence type="ECO:0000256" key="2">
    <source>
        <dbReference type="SAM" id="Phobius"/>
    </source>
</evidence>
<keyword evidence="2" id="KW-0472">Membrane</keyword>
<reference evidence="3 4" key="1">
    <citation type="journal article" date="2012" name="J. Bacteriol.">
        <title>Complete Genome Sequence of the Beer Spoilage Organism Pediococcus claussenii ATCC BAA-344T.</title>
        <authorList>
            <person name="Pittet V."/>
            <person name="Abegunde T."/>
            <person name="Marfleet T."/>
            <person name="Haakensen M."/>
            <person name="Morrow K."/>
            <person name="Jayaprakash T."/>
            <person name="Schroeder K."/>
            <person name="Trost B."/>
            <person name="Byrns S."/>
            <person name="Bergsveinson J."/>
            <person name="Kusalik A."/>
            <person name="Ziola B."/>
        </authorList>
    </citation>
    <scope>NUCLEOTIDE SEQUENCE [LARGE SCALE GENOMIC DNA]</scope>
    <source>
        <strain evidence="3 4">ATCC BAA-344</strain>
    </source>
</reference>
<keyword evidence="2" id="KW-1133">Transmembrane helix</keyword>
<dbReference type="eggNOG" id="COG4858">
    <property type="taxonomic scope" value="Bacteria"/>
</dbReference>